<protein>
    <submittedName>
        <fullName evidence="1">Cyclopropane-fatty-acyl-phospholipid synthase</fullName>
    </submittedName>
</protein>
<evidence type="ECO:0000313" key="2">
    <source>
        <dbReference type="Proteomes" id="UP000030004"/>
    </source>
</evidence>
<dbReference type="STRING" id="1461694.ATO9_06595"/>
<name>A0A0A0EFB7_9RHOB</name>
<dbReference type="eggNOG" id="COG3496">
    <property type="taxonomic scope" value="Bacteria"/>
</dbReference>
<gene>
    <name evidence="1" type="ORF">ATO9_06595</name>
</gene>
<dbReference type="Pfam" id="PF07103">
    <property type="entry name" value="DUF1365"/>
    <property type="match status" value="1"/>
</dbReference>
<dbReference type="InterPro" id="IPR010775">
    <property type="entry name" value="DUF1365"/>
</dbReference>
<dbReference type="AlphaFoldDB" id="A0A0A0EFB7"/>
<dbReference type="OrthoDB" id="9778801at2"/>
<comment type="caution">
    <text evidence="1">The sequence shown here is derived from an EMBL/GenBank/DDBJ whole genome shotgun (WGS) entry which is preliminary data.</text>
</comment>
<dbReference type="Proteomes" id="UP000030004">
    <property type="component" value="Unassembled WGS sequence"/>
</dbReference>
<organism evidence="1 2">
    <name type="scientific">Pseudooceanicola atlanticus</name>
    <dbReference type="NCBI Taxonomy" id="1461694"/>
    <lineage>
        <taxon>Bacteria</taxon>
        <taxon>Pseudomonadati</taxon>
        <taxon>Pseudomonadota</taxon>
        <taxon>Alphaproteobacteria</taxon>
        <taxon>Rhodobacterales</taxon>
        <taxon>Paracoccaceae</taxon>
        <taxon>Pseudooceanicola</taxon>
    </lineage>
</organism>
<keyword evidence="2" id="KW-1185">Reference proteome</keyword>
<evidence type="ECO:0000313" key="1">
    <source>
        <dbReference type="EMBL" id="KGM49676.1"/>
    </source>
</evidence>
<reference evidence="1 2" key="1">
    <citation type="journal article" date="2015" name="Antonie Van Leeuwenhoek">
        <title>Pseudooceanicola atlanticus gen. nov. sp. nov., isolated from surface seawater of the Atlantic Ocean and reclassification of Oceanicola batsensis, Oceanicola marinus, Oceanicola nitratireducens, Oceanicola nanhaiensis, Oceanicola antarcticus and Oceanicola flagellatus, as Pseudooceanicola batsensis comb. nov., Pseudooceanicola marinus comb. nov., Pseudooceanicola nitratireducens comb. nov., Pseudooceanicola nanhaiensis comb. nov., Pseudooceanicola antarcticus comb. nov., and Pseudooceanicola flagellatus comb. nov.</title>
        <authorList>
            <person name="Lai Q."/>
            <person name="Li G."/>
            <person name="Liu X."/>
            <person name="Du Y."/>
            <person name="Sun F."/>
            <person name="Shao Z."/>
        </authorList>
    </citation>
    <scope>NUCLEOTIDE SEQUENCE [LARGE SCALE GENOMIC DNA]</scope>
    <source>
        <strain evidence="1 2">22II-s11g</strain>
    </source>
</reference>
<dbReference type="EMBL" id="AQQX01000002">
    <property type="protein sequence ID" value="KGM49676.1"/>
    <property type="molecule type" value="Genomic_DNA"/>
</dbReference>
<dbReference type="PANTHER" id="PTHR33973:SF4">
    <property type="entry name" value="OS07G0153300 PROTEIN"/>
    <property type="match status" value="1"/>
</dbReference>
<proteinExistence type="predicted"/>
<sequence>MTPPLHLRGHTWHGRKGAVANSFRYSVDYVLLDAEAEVKGSRLFRRNGRGITSLWDGDHGGAPGQGRGAAWVRDVLSARRLPRPSRIRLLTQPRVLGFVFNPVSFWLCEDDRGTLYCVIAEVTNTFGDRHSYLCCRDDMGPIGPDTQVSVTKIMHVSPFQPVEGRYDFRFDIAPDRIGIRIDYDRDKGGVIATLTGQLEPLSDRGILSMLVRRPLGSVRVLALIHWQALKLWAKGAKYRTRPTPPEGDLSR</sequence>
<accession>A0A0A0EFB7</accession>
<dbReference type="PANTHER" id="PTHR33973">
    <property type="entry name" value="OS07G0153300 PROTEIN"/>
    <property type="match status" value="1"/>
</dbReference>